<dbReference type="InParanoid" id="A0A3Q7I1U2"/>
<evidence type="ECO:0000313" key="2">
    <source>
        <dbReference type="Proteomes" id="UP000004994"/>
    </source>
</evidence>
<dbReference type="EnsemblPlants" id="Solyc07g014707.1.1">
    <property type="protein sequence ID" value="Solyc07g014707.1.1"/>
    <property type="gene ID" value="Solyc07g014707.1"/>
</dbReference>
<dbReference type="Gramene" id="Solyc07g014707.1.1">
    <property type="protein sequence ID" value="Solyc07g014707.1.1"/>
    <property type="gene ID" value="Solyc07g014707.1"/>
</dbReference>
<dbReference type="STRING" id="4081.A0A3Q7I1U2"/>
<accession>A0A3Q7I1U2</accession>
<keyword evidence="2" id="KW-1185">Reference proteome</keyword>
<dbReference type="PANTHER" id="PTHR11439:SF467">
    <property type="entry name" value="INTEGRASE CATALYTIC DOMAIN-CONTAINING PROTEIN"/>
    <property type="match status" value="1"/>
</dbReference>
<sequence>MTDSWNPRLDKRGNRIILKWSVYRVEIIVLIVPFTTIDDCTGISSLKKFLHAKFHIKDLSKNEIFLSQRKYVFYLLAETRYRRLVGKLNYLTMTCPDITYAVSIISQFMSIQTVKYWAALEHIFIGQDQEFIENRLLDIAPFWIGKMHQSTNTDGSLFVYEWSRYPIYDITHFRSLIGALQYLAITHPDIQFAINRVAQRMHQPSEHNYHCLKRILRYIFGTLGRGLLIRPGDLELRGFSDSDWANDKNDRKSTSGFLGPNLISWCTKKQPKVSRSSTEAEYRALALLAAET</sequence>
<protein>
    <recommendedName>
        <fullName evidence="3">Reverse transcriptase Ty1/copia-type domain-containing protein</fullName>
    </recommendedName>
</protein>
<evidence type="ECO:0008006" key="3">
    <source>
        <dbReference type="Google" id="ProtNLM"/>
    </source>
</evidence>
<evidence type="ECO:0000313" key="1">
    <source>
        <dbReference type="EnsemblPlants" id="Solyc07g014707.1.1"/>
    </source>
</evidence>
<name>A0A3Q7I1U2_SOLLC</name>
<dbReference type="Proteomes" id="UP000004994">
    <property type="component" value="Chromosome 7"/>
</dbReference>
<reference evidence="1" key="1">
    <citation type="journal article" date="2012" name="Nature">
        <title>The tomato genome sequence provides insights into fleshy fruit evolution.</title>
        <authorList>
            <consortium name="Tomato Genome Consortium"/>
        </authorList>
    </citation>
    <scope>NUCLEOTIDE SEQUENCE [LARGE SCALE GENOMIC DNA]</scope>
    <source>
        <strain evidence="1">cv. Heinz 1706</strain>
    </source>
</reference>
<dbReference type="AlphaFoldDB" id="A0A3Q7I1U2"/>
<organism evidence="1">
    <name type="scientific">Solanum lycopersicum</name>
    <name type="common">Tomato</name>
    <name type="synonym">Lycopersicon esculentum</name>
    <dbReference type="NCBI Taxonomy" id="4081"/>
    <lineage>
        <taxon>Eukaryota</taxon>
        <taxon>Viridiplantae</taxon>
        <taxon>Streptophyta</taxon>
        <taxon>Embryophyta</taxon>
        <taxon>Tracheophyta</taxon>
        <taxon>Spermatophyta</taxon>
        <taxon>Magnoliopsida</taxon>
        <taxon>eudicotyledons</taxon>
        <taxon>Gunneridae</taxon>
        <taxon>Pentapetalae</taxon>
        <taxon>asterids</taxon>
        <taxon>lamiids</taxon>
        <taxon>Solanales</taxon>
        <taxon>Solanaceae</taxon>
        <taxon>Solanoideae</taxon>
        <taxon>Solaneae</taxon>
        <taxon>Solanum</taxon>
        <taxon>Solanum subgen. Lycopersicon</taxon>
    </lineage>
</organism>
<dbReference type="PANTHER" id="PTHR11439">
    <property type="entry name" value="GAG-POL-RELATED RETROTRANSPOSON"/>
    <property type="match status" value="1"/>
</dbReference>
<proteinExistence type="predicted"/>
<reference evidence="1" key="2">
    <citation type="submission" date="2019-01" db="UniProtKB">
        <authorList>
            <consortium name="EnsemblPlants"/>
        </authorList>
    </citation>
    <scope>IDENTIFICATION</scope>
    <source>
        <strain evidence="1">cv. Heinz 1706</strain>
    </source>
</reference>
<dbReference type="CDD" id="cd09272">
    <property type="entry name" value="RNase_HI_RT_Ty1"/>
    <property type="match status" value="1"/>
</dbReference>